<gene>
    <name evidence="1" type="ORF">BDN72DRAFT_576390</name>
</gene>
<name>A0ACD3AYA0_9AGAR</name>
<reference evidence="1 2" key="1">
    <citation type="journal article" date="2019" name="Nat. Ecol. Evol.">
        <title>Megaphylogeny resolves global patterns of mushroom evolution.</title>
        <authorList>
            <person name="Varga T."/>
            <person name="Krizsan K."/>
            <person name="Foldi C."/>
            <person name="Dima B."/>
            <person name="Sanchez-Garcia M."/>
            <person name="Sanchez-Ramirez S."/>
            <person name="Szollosi G.J."/>
            <person name="Szarkandi J.G."/>
            <person name="Papp V."/>
            <person name="Albert L."/>
            <person name="Andreopoulos W."/>
            <person name="Angelini C."/>
            <person name="Antonin V."/>
            <person name="Barry K.W."/>
            <person name="Bougher N.L."/>
            <person name="Buchanan P."/>
            <person name="Buyck B."/>
            <person name="Bense V."/>
            <person name="Catcheside P."/>
            <person name="Chovatia M."/>
            <person name="Cooper J."/>
            <person name="Damon W."/>
            <person name="Desjardin D."/>
            <person name="Finy P."/>
            <person name="Geml J."/>
            <person name="Haridas S."/>
            <person name="Hughes K."/>
            <person name="Justo A."/>
            <person name="Karasinski D."/>
            <person name="Kautmanova I."/>
            <person name="Kiss B."/>
            <person name="Kocsube S."/>
            <person name="Kotiranta H."/>
            <person name="LaButti K.M."/>
            <person name="Lechner B.E."/>
            <person name="Liimatainen K."/>
            <person name="Lipzen A."/>
            <person name="Lukacs Z."/>
            <person name="Mihaltcheva S."/>
            <person name="Morgado L.N."/>
            <person name="Niskanen T."/>
            <person name="Noordeloos M.E."/>
            <person name="Ohm R.A."/>
            <person name="Ortiz-Santana B."/>
            <person name="Ovrebo C."/>
            <person name="Racz N."/>
            <person name="Riley R."/>
            <person name="Savchenko A."/>
            <person name="Shiryaev A."/>
            <person name="Soop K."/>
            <person name="Spirin V."/>
            <person name="Szebenyi C."/>
            <person name="Tomsovsky M."/>
            <person name="Tulloss R.E."/>
            <person name="Uehling J."/>
            <person name="Grigoriev I.V."/>
            <person name="Vagvolgyi C."/>
            <person name="Papp T."/>
            <person name="Martin F.M."/>
            <person name="Miettinen O."/>
            <person name="Hibbett D.S."/>
            <person name="Nagy L.G."/>
        </authorList>
    </citation>
    <scope>NUCLEOTIDE SEQUENCE [LARGE SCALE GENOMIC DNA]</scope>
    <source>
        <strain evidence="1 2">NL-1719</strain>
    </source>
</reference>
<dbReference type="Proteomes" id="UP000308600">
    <property type="component" value="Unassembled WGS sequence"/>
</dbReference>
<protein>
    <submittedName>
        <fullName evidence="1">Uncharacterized protein</fullName>
    </submittedName>
</protein>
<evidence type="ECO:0000313" key="1">
    <source>
        <dbReference type="EMBL" id="TFK69952.1"/>
    </source>
</evidence>
<organism evidence="1 2">
    <name type="scientific">Pluteus cervinus</name>
    <dbReference type="NCBI Taxonomy" id="181527"/>
    <lineage>
        <taxon>Eukaryota</taxon>
        <taxon>Fungi</taxon>
        <taxon>Dikarya</taxon>
        <taxon>Basidiomycota</taxon>
        <taxon>Agaricomycotina</taxon>
        <taxon>Agaricomycetes</taxon>
        <taxon>Agaricomycetidae</taxon>
        <taxon>Agaricales</taxon>
        <taxon>Pluteineae</taxon>
        <taxon>Pluteaceae</taxon>
        <taxon>Pluteus</taxon>
    </lineage>
</organism>
<dbReference type="EMBL" id="ML208321">
    <property type="protein sequence ID" value="TFK69952.1"/>
    <property type="molecule type" value="Genomic_DNA"/>
</dbReference>
<accession>A0ACD3AYA0</accession>
<evidence type="ECO:0000313" key="2">
    <source>
        <dbReference type="Proteomes" id="UP000308600"/>
    </source>
</evidence>
<sequence length="67" mass="7654">MTANVNEPESALKRRIFNTIISFVFSCCLFEIIICGLHTDASSIRLFRYRVCIGIHFPKNTEWSVSG</sequence>
<keyword evidence="2" id="KW-1185">Reference proteome</keyword>
<proteinExistence type="predicted"/>